<evidence type="ECO:0000256" key="4">
    <source>
        <dbReference type="ARBA" id="ARBA00023163"/>
    </source>
</evidence>
<evidence type="ECO:0000256" key="2">
    <source>
        <dbReference type="ARBA" id="ARBA00023015"/>
    </source>
</evidence>
<dbReference type="PROSITE" id="PS50931">
    <property type="entry name" value="HTH_LYSR"/>
    <property type="match status" value="1"/>
</dbReference>
<evidence type="ECO:0000313" key="6">
    <source>
        <dbReference type="EMBL" id="AEF55254.1"/>
    </source>
</evidence>
<evidence type="ECO:0000256" key="1">
    <source>
        <dbReference type="ARBA" id="ARBA00009437"/>
    </source>
</evidence>
<organism evidence="6 7">
    <name type="scientific">Marinomonas posidonica (strain CECT 7376 / NCIMB 14433 / IVIA-Po-181)</name>
    <dbReference type="NCBI Taxonomy" id="491952"/>
    <lineage>
        <taxon>Bacteria</taxon>
        <taxon>Pseudomonadati</taxon>
        <taxon>Pseudomonadota</taxon>
        <taxon>Gammaproteobacteria</taxon>
        <taxon>Oceanospirillales</taxon>
        <taxon>Oceanospirillaceae</taxon>
        <taxon>Marinomonas</taxon>
    </lineage>
</organism>
<gene>
    <name evidence="6" type="ordered locus">Mar181_2216</name>
</gene>
<dbReference type="GO" id="GO:0003700">
    <property type="term" value="F:DNA-binding transcription factor activity"/>
    <property type="evidence" value="ECO:0007669"/>
    <property type="project" value="InterPro"/>
</dbReference>
<dbReference type="InterPro" id="IPR036390">
    <property type="entry name" value="WH_DNA-bd_sf"/>
</dbReference>
<dbReference type="InterPro" id="IPR036388">
    <property type="entry name" value="WH-like_DNA-bd_sf"/>
</dbReference>
<evidence type="ECO:0000259" key="5">
    <source>
        <dbReference type="PROSITE" id="PS50931"/>
    </source>
</evidence>
<dbReference type="Gene3D" id="3.40.190.290">
    <property type="match status" value="1"/>
</dbReference>
<dbReference type="OrthoDB" id="9786526at2"/>
<keyword evidence="4" id="KW-0804">Transcription</keyword>
<dbReference type="PANTHER" id="PTHR30126:SF22">
    <property type="entry name" value="HTH-TYPE TRANSCRIPTIONAL REGULATOR YHAJ-RELATED"/>
    <property type="match status" value="1"/>
</dbReference>
<dbReference type="SUPFAM" id="SSF46785">
    <property type="entry name" value="Winged helix' DNA-binding domain"/>
    <property type="match status" value="1"/>
</dbReference>
<keyword evidence="2" id="KW-0805">Transcription regulation</keyword>
<dbReference type="Gene3D" id="1.10.10.10">
    <property type="entry name" value="Winged helix-like DNA-binding domain superfamily/Winged helix DNA-binding domain"/>
    <property type="match status" value="1"/>
</dbReference>
<keyword evidence="7" id="KW-1185">Reference proteome</keyword>
<dbReference type="InterPro" id="IPR005119">
    <property type="entry name" value="LysR_subst-bd"/>
</dbReference>
<dbReference type="GO" id="GO:0000976">
    <property type="term" value="F:transcription cis-regulatory region binding"/>
    <property type="evidence" value="ECO:0007669"/>
    <property type="project" value="TreeGrafter"/>
</dbReference>
<dbReference type="Proteomes" id="UP000009230">
    <property type="component" value="Chromosome"/>
</dbReference>
<dbReference type="PRINTS" id="PR00039">
    <property type="entry name" value="HTHLYSR"/>
</dbReference>
<dbReference type="AlphaFoldDB" id="F6CUD5"/>
<reference evidence="6 7" key="1">
    <citation type="journal article" date="2012" name="Stand. Genomic Sci.">
        <title>Complete genome sequence of Marinomonas posidonica type strain (IVIA-Po-181(T)).</title>
        <authorList>
            <person name="Lucas-Elio P."/>
            <person name="Goodwin L."/>
            <person name="Woyke T."/>
            <person name="Pitluck S."/>
            <person name="Nolan M."/>
            <person name="Kyrpides N.C."/>
            <person name="Detter J.C."/>
            <person name="Copeland A."/>
            <person name="Lu M."/>
            <person name="Bruce D."/>
            <person name="Detter C."/>
            <person name="Tapia R."/>
            <person name="Han S."/>
            <person name="Land M.L."/>
            <person name="Ivanova N."/>
            <person name="Mikhailova N."/>
            <person name="Johnston A.W."/>
            <person name="Sanchez-Amat A."/>
        </authorList>
    </citation>
    <scope>NUCLEOTIDE SEQUENCE [LARGE SCALE GENOMIC DNA]</scope>
    <source>
        <strain evidence="7">CECT 7376 / NCIMB 14433 / IVIA-Po-181</strain>
    </source>
</reference>
<dbReference type="EMBL" id="CP002771">
    <property type="protein sequence ID" value="AEF55254.1"/>
    <property type="molecule type" value="Genomic_DNA"/>
</dbReference>
<dbReference type="KEGG" id="mpc:Mar181_2216"/>
<feature type="domain" description="HTH lysR-type" evidence="5">
    <location>
        <begin position="1"/>
        <end position="58"/>
    </location>
</feature>
<accession>F6CUD5</accession>
<dbReference type="Pfam" id="PF00126">
    <property type="entry name" value="HTH_1"/>
    <property type="match status" value="1"/>
</dbReference>
<comment type="similarity">
    <text evidence="1">Belongs to the LysR transcriptional regulatory family.</text>
</comment>
<dbReference type="eggNOG" id="COG0583">
    <property type="taxonomic scope" value="Bacteria"/>
</dbReference>
<dbReference type="InterPro" id="IPR000847">
    <property type="entry name" value="LysR_HTH_N"/>
</dbReference>
<dbReference type="PANTHER" id="PTHR30126">
    <property type="entry name" value="HTH-TYPE TRANSCRIPTIONAL REGULATOR"/>
    <property type="match status" value="1"/>
</dbReference>
<dbReference type="Pfam" id="PF03466">
    <property type="entry name" value="LysR_substrate"/>
    <property type="match status" value="1"/>
</dbReference>
<dbReference type="FunFam" id="1.10.10.10:FF:000001">
    <property type="entry name" value="LysR family transcriptional regulator"/>
    <property type="match status" value="1"/>
</dbReference>
<keyword evidence="3" id="KW-0238">DNA-binding</keyword>
<protein>
    <submittedName>
        <fullName evidence="6">Transcriptional regulator, LysR family</fullName>
    </submittedName>
</protein>
<dbReference type="HOGENOM" id="CLU_039613_35_0_6"/>
<evidence type="ECO:0000313" key="7">
    <source>
        <dbReference type="Proteomes" id="UP000009230"/>
    </source>
</evidence>
<dbReference type="RefSeq" id="WP_013796729.1">
    <property type="nucleotide sequence ID" value="NC_015559.1"/>
</dbReference>
<dbReference type="STRING" id="491952.Mar181_2216"/>
<dbReference type="SUPFAM" id="SSF53850">
    <property type="entry name" value="Periplasmic binding protein-like II"/>
    <property type="match status" value="1"/>
</dbReference>
<proteinExistence type="inferred from homology"/>
<evidence type="ECO:0000256" key="3">
    <source>
        <dbReference type="ARBA" id="ARBA00023125"/>
    </source>
</evidence>
<name>F6CUD5_MARPP</name>
<sequence>MKLDQLKMFVTVAKLGSLSQASARLHKTQPAISQSIRQLEKGFNLPLFNRSGYRLELTEAGKTLYQKASNLLDEASNLQQAADHIALGNELSITIAIEASFDLKGILPLLENLQRQFPNTQIIIEQEYLSGALEALQNETATLCITPSIDLLETELKTEKHRLTGGFLVNVASPKLINRNDTLKNRQDLLKECQIIVKDSGSASKNLEWGVIEGQNRWYVNDYHTKKMLIENGMGWGKLPSYLVEDSLRNGTLIMLSLNDIQNKTPMDYFIMKDKSKPLGPVAQATWEQFERYSFD</sequence>